<evidence type="ECO:0000256" key="1">
    <source>
        <dbReference type="ARBA" id="ARBA00022574"/>
    </source>
</evidence>
<dbReference type="InterPro" id="IPR015943">
    <property type="entry name" value="WD40/YVTN_repeat-like_dom_sf"/>
</dbReference>
<evidence type="ECO:0000313" key="3">
    <source>
        <dbReference type="EMBL" id="PPQ31572.1"/>
    </source>
</evidence>
<comment type="caution">
    <text evidence="3">The sequence shown here is derived from an EMBL/GenBank/DDBJ whole genome shotgun (WGS) entry which is preliminary data.</text>
</comment>
<accession>A0A2S6NAB6</accession>
<evidence type="ECO:0000256" key="2">
    <source>
        <dbReference type="ARBA" id="ARBA00022737"/>
    </source>
</evidence>
<dbReference type="InterPro" id="IPR050630">
    <property type="entry name" value="WD_repeat_EMAP"/>
</dbReference>
<evidence type="ECO:0008006" key="5">
    <source>
        <dbReference type="Google" id="ProtNLM"/>
    </source>
</evidence>
<keyword evidence="2" id="KW-0677">Repeat</keyword>
<dbReference type="Pfam" id="PF00400">
    <property type="entry name" value="WD40"/>
    <property type="match status" value="1"/>
</dbReference>
<dbReference type="PANTHER" id="PTHR13720">
    <property type="entry name" value="WD-40 REPEAT PROTEIN"/>
    <property type="match status" value="1"/>
</dbReference>
<dbReference type="Gene3D" id="2.130.10.10">
    <property type="entry name" value="YVTN repeat-like/Quinoprotein amine dehydrogenase"/>
    <property type="match status" value="2"/>
</dbReference>
<proteinExistence type="predicted"/>
<protein>
    <recommendedName>
        <fullName evidence="5">Anaphase-promoting complex subunit 4 WD40 domain-containing protein</fullName>
    </recommendedName>
</protein>
<dbReference type="PANTHER" id="PTHR13720:SF33">
    <property type="entry name" value="HELP DOMAIN-CONTAINING PROTEIN"/>
    <property type="match status" value="1"/>
</dbReference>
<dbReference type="SMART" id="SM00320">
    <property type="entry name" value="WD40"/>
    <property type="match status" value="5"/>
</dbReference>
<keyword evidence="4" id="KW-1185">Reference proteome</keyword>
<reference evidence="3 4" key="1">
    <citation type="journal article" date="2018" name="Arch. Microbiol.">
        <title>New insights into the metabolic potential of the phototrophic purple bacterium Rhodopila globiformis DSM 161(T) from its draft genome sequence and evidence for a vanadium-dependent nitrogenase.</title>
        <authorList>
            <person name="Imhoff J.F."/>
            <person name="Rahn T."/>
            <person name="Kunzel S."/>
            <person name="Neulinger S.C."/>
        </authorList>
    </citation>
    <scope>NUCLEOTIDE SEQUENCE [LARGE SCALE GENOMIC DNA]</scope>
    <source>
        <strain evidence="3 4">DSM 161</strain>
    </source>
</reference>
<sequence>MTDPESSPSRPLLDMLGGRWRVGSAVLAVAWDRRTRVAGFGLADGTVALVHPAWDGGPTVKRRDAGNVELVPASVPVPPDARAKAHSGTCDVIAPDPDGGFLTGGSDGRVARVRLDGEMRALDYFDGPVTMLAAGPGQWRACAIRDTVHRIGGAVPRISLPGAVSALALHPAGAELAIGHPAGVTLWAGGASPRLRPMPGQVDGLCWGGDQDTLVATTLDGLMRAWHEGQVCDMRLENGAACQAPLAGDGFVAGREGRLARWLPPESAMQPFGLRNQSSVTHLAGHPRRPLMVAGYANGTVALFQPNTEGLLLILAPAEGAVSALAFSPDGDCLAVGTDDGDIGALSLPGALFREQARRE</sequence>
<dbReference type="Proteomes" id="UP000239724">
    <property type="component" value="Unassembled WGS sequence"/>
</dbReference>
<dbReference type="AlphaFoldDB" id="A0A2S6NAB6"/>
<name>A0A2S6NAB6_RHOGL</name>
<dbReference type="SUPFAM" id="SSF69322">
    <property type="entry name" value="Tricorn protease domain 2"/>
    <property type="match status" value="1"/>
</dbReference>
<dbReference type="InterPro" id="IPR001680">
    <property type="entry name" value="WD40_rpt"/>
</dbReference>
<dbReference type="EMBL" id="NHRY01000188">
    <property type="protein sequence ID" value="PPQ31572.1"/>
    <property type="molecule type" value="Genomic_DNA"/>
</dbReference>
<organism evidence="3 4">
    <name type="scientific">Rhodopila globiformis</name>
    <name type="common">Rhodopseudomonas globiformis</name>
    <dbReference type="NCBI Taxonomy" id="1071"/>
    <lineage>
        <taxon>Bacteria</taxon>
        <taxon>Pseudomonadati</taxon>
        <taxon>Pseudomonadota</taxon>
        <taxon>Alphaproteobacteria</taxon>
        <taxon>Acetobacterales</taxon>
        <taxon>Acetobacteraceae</taxon>
        <taxon>Rhodopila</taxon>
    </lineage>
</organism>
<keyword evidence="1" id="KW-0853">WD repeat</keyword>
<gene>
    <name evidence="3" type="ORF">CCS01_17235</name>
</gene>
<evidence type="ECO:0000313" key="4">
    <source>
        <dbReference type="Proteomes" id="UP000239724"/>
    </source>
</evidence>